<dbReference type="STRING" id="937777.Deipe_1866"/>
<keyword evidence="1" id="KW-1133">Transmembrane helix</keyword>
<feature type="transmembrane region" description="Helical" evidence="1">
    <location>
        <begin position="41"/>
        <end position="63"/>
    </location>
</feature>
<dbReference type="EMBL" id="CP003382">
    <property type="protein sequence ID" value="AFZ67382.1"/>
    <property type="molecule type" value="Genomic_DNA"/>
</dbReference>
<evidence type="ECO:0000313" key="3">
    <source>
        <dbReference type="Proteomes" id="UP000010467"/>
    </source>
</evidence>
<accession>L0A2G2</accession>
<feature type="transmembrane region" description="Helical" evidence="1">
    <location>
        <begin position="193"/>
        <end position="210"/>
    </location>
</feature>
<gene>
    <name evidence="2" type="ordered locus">Deipe_1866</name>
</gene>
<evidence type="ECO:0000313" key="2">
    <source>
        <dbReference type="EMBL" id="AFZ67382.1"/>
    </source>
</evidence>
<keyword evidence="1" id="KW-0812">Transmembrane</keyword>
<dbReference type="OrthoDB" id="9991159at2"/>
<dbReference type="Proteomes" id="UP000010467">
    <property type="component" value="Chromosome"/>
</dbReference>
<feature type="transmembrane region" description="Helical" evidence="1">
    <location>
        <begin position="12"/>
        <end position="35"/>
    </location>
</feature>
<name>L0A2G2_DEIPD</name>
<dbReference type="PATRIC" id="fig|937777.3.peg.1867"/>
<evidence type="ECO:0000256" key="1">
    <source>
        <dbReference type="SAM" id="Phobius"/>
    </source>
</evidence>
<proteinExistence type="predicted"/>
<dbReference type="RefSeq" id="WP_015235687.1">
    <property type="nucleotide sequence ID" value="NC_019793.1"/>
</dbReference>
<dbReference type="HOGENOM" id="CLU_1259716_0_0_0"/>
<reference evidence="3" key="1">
    <citation type="submission" date="2012-03" db="EMBL/GenBank/DDBJ databases">
        <title>Complete sequence of chromosome of Deinococcus peraridilitoris DSM 19664.</title>
        <authorList>
            <person name="Lucas S."/>
            <person name="Copeland A."/>
            <person name="Lapidus A."/>
            <person name="Glavina del Rio T."/>
            <person name="Dalin E."/>
            <person name="Tice H."/>
            <person name="Bruce D."/>
            <person name="Goodwin L."/>
            <person name="Pitluck S."/>
            <person name="Peters L."/>
            <person name="Mikhailova N."/>
            <person name="Lu M."/>
            <person name="Kyrpides N."/>
            <person name="Mavromatis K."/>
            <person name="Ivanova N."/>
            <person name="Brettin T."/>
            <person name="Detter J.C."/>
            <person name="Han C."/>
            <person name="Larimer F."/>
            <person name="Land M."/>
            <person name="Hauser L."/>
            <person name="Markowitz V."/>
            <person name="Cheng J.-F."/>
            <person name="Hugenholtz P."/>
            <person name="Woyke T."/>
            <person name="Wu D."/>
            <person name="Pukall R."/>
            <person name="Steenblock K."/>
            <person name="Brambilla E."/>
            <person name="Klenk H.-P."/>
            <person name="Eisen J.A."/>
        </authorList>
    </citation>
    <scope>NUCLEOTIDE SEQUENCE [LARGE SCALE GENOMIC DNA]</scope>
    <source>
        <strain evidence="3">DSM 19664 / LMG 22246 / CIP 109416 / KR-200</strain>
    </source>
</reference>
<dbReference type="AlphaFoldDB" id="L0A2G2"/>
<sequence>MSLKAPPGQAARLALQVALGLQSALILYALASLALDPLNAFSLWTAVASGLSALLLGSQRALLRELFLGRGIEEFDERLRRFRALFPWVLGMGAAQLLLLTLLFLADPVRDGAQHPVATLLFIVAGGASLYASLGTFRALARGFTSPQDLGVRAGLQEWLVRNIIAGGVFFLMNLATSLQLEGSWSWPRLLPSALYVVLGVLDVALPFLTRQALGLKRP</sequence>
<dbReference type="KEGG" id="dpd:Deipe_1866"/>
<feature type="transmembrane region" description="Helical" evidence="1">
    <location>
        <begin position="160"/>
        <end position="181"/>
    </location>
</feature>
<protein>
    <submittedName>
        <fullName evidence="2">Uncharacterized protein</fullName>
    </submittedName>
</protein>
<organism evidence="2 3">
    <name type="scientific">Deinococcus peraridilitoris (strain DSM 19664 / LMG 22246 / CIP 109416 / KR-200)</name>
    <dbReference type="NCBI Taxonomy" id="937777"/>
    <lineage>
        <taxon>Bacteria</taxon>
        <taxon>Thermotogati</taxon>
        <taxon>Deinococcota</taxon>
        <taxon>Deinococci</taxon>
        <taxon>Deinococcales</taxon>
        <taxon>Deinococcaceae</taxon>
        <taxon>Deinococcus</taxon>
    </lineage>
</organism>
<keyword evidence="1" id="KW-0472">Membrane</keyword>
<feature type="transmembrane region" description="Helical" evidence="1">
    <location>
        <begin position="117"/>
        <end position="140"/>
    </location>
</feature>
<feature type="transmembrane region" description="Helical" evidence="1">
    <location>
        <begin position="84"/>
        <end position="105"/>
    </location>
</feature>
<keyword evidence="3" id="KW-1185">Reference proteome</keyword>